<name>A0A2A2JYS6_9BILA</name>
<gene>
    <name evidence="2" type="ORF">WR25_00354</name>
</gene>
<dbReference type="SUPFAM" id="SSF117281">
    <property type="entry name" value="Kelch motif"/>
    <property type="match status" value="1"/>
</dbReference>
<organism evidence="2 3">
    <name type="scientific">Diploscapter pachys</name>
    <dbReference type="NCBI Taxonomy" id="2018661"/>
    <lineage>
        <taxon>Eukaryota</taxon>
        <taxon>Metazoa</taxon>
        <taxon>Ecdysozoa</taxon>
        <taxon>Nematoda</taxon>
        <taxon>Chromadorea</taxon>
        <taxon>Rhabditida</taxon>
        <taxon>Rhabditina</taxon>
        <taxon>Rhabditomorpha</taxon>
        <taxon>Rhabditoidea</taxon>
        <taxon>Rhabditidae</taxon>
        <taxon>Diploscapter</taxon>
    </lineage>
</organism>
<accession>A0A2A2JYS6</accession>
<reference evidence="2 3" key="1">
    <citation type="journal article" date="2017" name="Curr. Biol.">
        <title>Genome architecture and evolution of a unichromosomal asexual nematode.</title>
        <authorList>
            <person name="Fradin H."/>
            <person name="Zegar C."/>
            <person name="Gutwein M."/>
            <person name="Lucas J."/>
            <person name="Kovtun M."/>
            <person name="Corcoran D."/>
            <person name="Baugh L.R."/>
            <person name="Kiontke K."/>
            <person name="Gunsalus K."/>
            <person name="Fitch D.H."/>
            <person name="Piano F."/>
        </authorList>
    </citation>
    <scope>NUCLEOTIDE SEQUENCE [LARGE SCALE GENOMIC DNA]</scope>
    <source>
        <strain evidence="2">PF1309</strain>
    </source>
</reference>
<sequence length="420" mass="46768">MLLESQWIFKFFQLEMYKQQIYSIGGSDGTVRSSAVYSFDTISRQLTQIYDPEKKSWTFGPSLKHARADGALFVFQNELYAIGGYNGNKYVAEIERYNPNSKCWEIYDRIPKPRAGFGITTYKGKIVIVGGWENSTCPFCKADEAFAVTTFNYTILDLIPSQLKSSTQGAGECSTCHSPNQKLRVCEQCGTAKLYLETLGKHVRIKIVENDPFTSKENLARAKLDAQCASCILDDETHVGHKTIELTILEQYLGGEELSVSMDIDTKPSLIASKQEQLYASQILRPYTILDPTSPPSLIQSTQSAGKLGNVSSFTSTSKSAISVYTQIVNGQGIDRGLTVGNNQNNGARREDDGLPQEGIPDDVGVIENNQNDVARENDDLPQERIPDEIEAQERFIEIEELSQMVQTFFESDLSITSYG</sequence>
<evidence type="ECO:0000256" key="1">
    <source>
        <dbReference type="ARBA" id="ARBA00022441"/>
    </source>
</evidence>
<dbReference type="AlphaFoldDB" id="A0A2A2JYS6"/>
<dbReference type="InterPro" id="IPR015915">
    <property type="entry name" value="Kelch-typ_b-propeller"/>
</dbReference>
<keyword evidence="1" id="KW-0880">Kelch repeat</keyword>
<dbReference type="OrthoDB" id="5803581at2759"/>
<dbReference type="Gene3D" id="2.120.10.80">
    <property type="entry name" value="Kelch-type beta propeller"/>
    <property type="match status" value="1"/>
</dbReference>
<dbReference type="EMBL" id="LIAE01010027">
    <property type="protein sequence ID" value="PAV66845.1"/>
    <property type="molecule type" value="Genomic_DNA"/>
</dbReference>
<keyword evidence="3" id="KW-1185">Reference proteome</keyword>
<comment type="caution">
    <text evidence="2">The sequence shown here is derived from an EMBL/GenBank/DDBJ whole genome shotgun (WGS) entry which is preliminary data.</text>
</comment>
<dbReference type="STRING" id="2018661.A0A2A2JYS6"/>
<protein>
    <submittedName>
        <fullName evidence="2">Uncharacterized protein</fullName>
    </submittedName>
</protein>
<dbReference type="SMART" id="SM00612">
    <property type="entry name" value="Kelch"/>
    <property type="match status" value="2"/>
</dbReference>
<dbReference type="PANTHER" id="PTHR46375">
    <property type="entry name" value="KELCH REPEAT AND BTB DOMAIN-CONTAINING PROTEIN 13-RELATED"/>
    <property type="match status" value="1"/>
</dbReference>
<dbReference type="PANTHER" id="PTHR46375:SF3">
    <property type="entry name" value="KELCH REPEAT AND BTB DOMAIN-CONTAINING PROTEIN 13"/>
    <property type="match status" value="1"/>
</dbReference>
<dbReference type="Proteomes" id="UP000218231">
    <property type="component" value="Unassembled WGS sequence"/>
</dbReference>
<dbReference type="InterPro" id="IPR052392">
    <property type="entry name" value="Kelch-BTB_domain-containing"/>
</dbReference>
<dbReference type="InterPro" id="IPR006652">
    <property type="entry name" value="Kelch_1"/>
</dbReference>
<evidence type="ECO:0000313" key="3">
    <source>
        <dbReference type="Proteomes" id="UP000218231"/>
    </source>
</evidence>
<proteinExistence type="predicted"/>
<evidence type="ECO:0000313" key="2">
    <source>
        <dbReference type="EMBL" id="PAV66845.1"/>
    </source>
</evidence>
<dbReference type="Pfam" id="PF01344">
    <property type="entry name" value="Kelch_1"/>
    <property type="match status" value="1"/>
</dbReference>